<dbReference type="FunFam" id="3.20.20.80:FF:000242">
    <property type="entry name" value="Glycogen debranching enzyme Gdb1, putative"/>
    <property type="match status" value="1"/>
</dbReference>
<dbReference type="Gene3D" id="3.20.20.80">
    <property type="entry name" value="Glycosidases"/>
    <property type="match status" value="1"/>
</dbReference>
<evidence type="ECO:0000259" key="3">
    <source>
        <dbReference type="Pfam" id="PF14702"/>
    </source>
</evidence>
<dbReference type="STRING" id="1198029.A0A1U7LJZ3"/>
<dbReference type="InterPro" id="IPR010401">
    <property type="entry name" value="AGL/Gdb1"/>
</dbReference>
<comment type="caution">
    <text evidence="4">The sequence shown here is derived from an EMBL/GenBank/DDBJ whole genome shotgun (WGS) entry which is preliminary data.</text>
</comment>
<evidence type="ECO:0000259" key="2">
    <source>
        <dbReference type="Pfam" id="PF14701"/>
    </source>
</evidence>
<dbReference type="InterPro" id="IPR032788">
    <property type="entry name" value="AGL_central"/>
</dbReference>
<dbReference type="EMBL" id="LXFE01002506">
    <property type="protein sequence ID" value="OLL22964.1"/>
    <property type="molecule type" value="Genomic_DNA"/>
</dbReference>
<feature type="domain" description="Glycogen debranching enzyme central" evidence="3">
    <location>
        <begin position="380"/>
        <end position="614"/>
    </location>
</feature>
<evidence type="ECO:0000313" key="5">
    <source>
        <dbReference type="Proteomes" id="UP000186594"/>
    </source>
</evidence>
<dbReference type="GO" id="GO:0005980">
    <property type="term" value="P:glycogen catabolic process"/>
    <property type="evidence" value="ECO:0007669"/>
    <property type="project" value="InterPro"/>
</dbReference>
<protein>
    <submittedName>
        <fullName evidence="4">Glycogen debranching enzyme</fullName>
    </submittedName>
</protein>
<dbReference type="GO" id="GO:0004135">
    <property type="term" value="F:amylo-alpha-1,6-glucosidase activity"/>
    <property type="evidence" value="ECO:0007669"/>
    <property type="project" value="InterPro"/>
</dbReference>
<dbReference type="Proteomes" id="UP000186594">
    <property type="component" value="Unassembled WGS sequence"/>
</dbReference>
<accession>A0A1U7LJZ3</accession>
<dbReference type="Pfam" id="PF14701">
    <property type="entry name" value="hDGE_amylase"/>
    <property type="match status" value="1"/>
</dbReference>
<dbReference type="InterPro" id="IPR008928">
    <property type="entry name" value="6-hairpin_glycosidase_sf"/>
</dbReference>
<dbReference type="PANTHER" id="PTHR10569:SF2">
    <property type="entry name" value="GLYCOGEN DEBRANCHING ENZYME"/>
    <property type="match status" value="1"/>
</dbReference>
<dbReference type="InterPro" id="IPR032790">
    <property type="entry name" value="GDE_C"/>
</dbReference>
<proteinExistence type="predicted"/>
<dbReference type="InterPro" id="IPR017853">
    <property type="entry name" value="GH"/>
</dbReference>
<reference evidence="4 5" key="1">
    <citation type="submission" date="2016-04" db="EMBL/GenBank/DDBJ databases">
        <title>Evolutionary innovation and constraint leading to complex multicellularity in the Ascomycota.</title>
        <authorList>
            <person name="Cisse O."/>
            <person name="Nguyen A."/>
            <person name="Hewitt D.A."/>
            <person name="Jedd G."/>
            <person name="Stajich J.E."/>
        </authorList>
    </citation>
    <scope>NUCLEOTIDE SEQUENCE [LARGE SCALE GENOMIC DNA]</scope>
    <source>
        <strain evidence="4 5">DAH-3</strain>
    </source>
</reference>
<gene>
    <name evidence="4" type="ORF">NEOLI_005073</name>
</gene>
<dbReference type="OrthoDB" id="10248904at2759"/>
<dbReference type="Pfam" id="PF14702">
    <property type="entry name" value="hGDE_central"/>
    <property type="match status" value="1"/>
</dbReference>
<dbReference type="AlphaFoldDB" id="A0A1U7LJZ3"/>
<dbReference type="PANTHER" id="PTHR10569">
    <property type="entry name" value="GLYCOGEN DEBRANCHING ENZYME"/>
    <property type="match status" value="1"/>
</dbReference>
<sequence>MSSKEAAILLKNRGLRNGEVLGNRFQKNIDPAIGAAYMRCFSKEAAEEEYQKILDEVNLQFYKTYDKDVETIMKQLFDRLKYLRIDDHGPKQGEINENSPFVETYFTRLPHNERTKNHSEDSLILANNGWVWECNPLDDFASPSQSVYLFRKVIVWGDCVKLRYGSSYDDNPFLWDHMAQYTRLHANIFHGFRIDNCHSTPLHVATYLLDEARKVRGDLYIVAELFTGSEEMDYEFLKRLGIGSLIREAMQAWSPGELSRLSHLYGGNPIGSFNHLSHHGIKQIRASGIHALFFDCSFNHLSHHGIKQIRASGIHALFFDCSHDNEMPAQKRTPEDTLPNSALVSMAIASTGSVYGYDEVIPRHLDIVHETRLYDVEKAGIADMKAIMNALHVKMGREGFTECHVHHENEYISVHRVHPQTREGYLLVAHTAFSKSLDRGDFNTIELRGTVVEVLESCRLVINGDLVERKDFITGLPSELEQLEHPKIEMKDSITQITIPKQFPPGSIALLHTQTIIYENLDSFLIADAEEAVQTLNLVDLNILLYRCDGEEKDYTEGKDGAYGVPNYGLLVYCGLEGWMGPLREIIRKNYLGHPLCDHLREGHWALDYTVRRLETYCKEFPSLQAPAQWLQRKFEKIKNVVYYLVPRLFAMVIQTLYNAAVERAISLFRPVISNGHPFAQQLALCSVQMVGIVKSTSLVPDKTLASMAAGLPHFSYDYMRCWGRDVFISLRGLLLVTGRFGEAKQHILAFASVLKHGMVPNLLDKGIRPRYNSRDSVWFFLQAIQDYVEMAPDGEKLLDQKVKRRFPLDDTFTAIDDPRTFSYESSILEVIHEIMQRQAGGLNFREANAGIGLDSQMSDEGFNINIEVDWNTGLLEIELWYLDGQDGF</sequence>
<keyword evidence="5" id="KW-1185">Reference proteome</keyword>
<dbReference type="SUPFAM" id="SSF51445">
    <property type="entry name" value="(Trans)glycosidases"/>
    <property type="match status" value="1"/>
</dbReference>
<organism evidence="4 5">
    <name type="scientific">Neolecta irregularis (strain DAH-3)</name>
    <dbReference type="NCBI Taxonomy" id="1198029"/>
    <lineage>
        <taxon>Eukaryota</taxon>
        <taxon>Fungi</taxon>
        <taxon>Dikarya</taxon>
        <taxon>Ascomycota</taxon>
        <taxon>Taphrinomycotina</taxon>
        <taxon>Neolectales</taxon>
        <taxon>Neolectaceae</taxon>
        <taxon>Neolecta</taxon>
    </lineage>
</organism>
<dbReference type="InterPro" id="IPR032792">
    <property type="entry name" value="AGL_glucanoTrfase"/>
</dbReference>
<evidence type="ECO:0000259" key="1">
    <source>
        <dbReference type="Pfam" id="PF06202"/>
    </source>
</evidence>
<dbReference type="GO" id="GO:0004134">
    <property type="term" value="F:4-alpha-glucanotransferase activity"/>
    <property type="evidence" value="ECO:0007669"/>
    <property type="project" value="InterPro"/>
</dbReference>
<dbReference type="Pfam" id="PF06202">
    <property type="entry name" value="GDE_C"/>
    <property type="match status" value="1"/>
</dbReference>
<feature type="domain" description="Glycogen debranching enzyme glucanotransferase" evidence="2">
    <location>
        <begin position="4"/>
        <end position="220"/>
    </location>
</feature>
<dbReference type="SUPFAM" id="SSF48208">
    <property type="entry name" value="Six-hairpin glycosidases"/>
    <property type="match status" value="1"/>
</dbReference>
<feature type="domain" description="Glycogen debranching enzyme C-terminal" evidence="1">
    <location>
        <begin position="689"/>
        <end position="876"/>
    </location>
</feature>
<evidence type="ECO:0000313" key="4">
    <source>
        <dbReference type="EMBL" id="OLL22964.1"/>
    </source>
</evidence>
<name>A0A1U7LJZ3_NEOID</name>